<name>A0AA35T7I6_GEOBA</name>
<comment type="caution">
    <text evidence="1">The sequence shown here is derived from an EMBL/GenBank/DDBJ whole genome shotgun (WGS) entry which is preliminary data.</text>
</comment>
<dbReference type="Proteomes" id="UP001174909">
    <property type="component" value="Unassembled WGS sequence"/>
</dbReference>
<feature type="non-terminal residue" evidence="1">
    <location>
        <position position="1"/>
    </location>
</feature>
<organism evidence="1 2">
    <name type="scientific">Geodia barretti</name>
    <name type="common">Barrett's horny sponge</name>
    <dbReference type="NCBI Taxonomy" id="519541"/>
    <lineage>
        <taxon>Eukaryota</taxon>
        <taxon>Metazoa</taxon>
        <taxon>Porifera</taxon>
        <taxon>Demospongiae</taxon>
        <taxon>Heteroscleromorpha</taxon>
        <taxon>Tetractinellida</taxon>
        <taxon>Astrophorina</taxon>
        <taxon>Geodiidae</taxon>
        <taxon>Geodia</taxon>
    </lineage>
</organism>
<evidence type="ECO:0000313" key="2">
    <source>
        <dbReference type="Proteomes" id="UP001174909"/>
    </source>
</evidence>
<sequence length="73" mass="8166">NICCLLSCPLPPRLALYAAISLPAALQPLKQQSSQGQTRRRPAASLSTAIHHSVLYIYHHLTNRMKKPLHLQQ</sequence>
<feature type="non-terminal residue" evidence="1">
    <location>
        <position position="73"/>
    </location>
</feature>
<protein>
    <submittedName>
        <fullName evidence="1">Uncharacterized protein</fullName>
    </submittedName>
</protein>
<reference evidence="1" key="1">
    <citation type="submission" date="2023-03" db="EMBL/GenBank/DDBJ databases">
        <authorList>
            <person name="Steffen K."/>
            <person name="Cardenas P."/>
        </authorList>
    </citation>
    <scope>NUCLEOTIDE SEQUENCE</scope>
</reference>
<proteinExistence type="predicted"/>
<dbReference type="EMBL" id="CASHTH010003245">
    <property type="protein sequence ID" value="CAI8042217.1"/>
    <property type="molecule type" value="Genomic_DNA"/>
</dbReference>
<accession>A0AA35T7I6</accession>
<dbReference type="AlphaFoldDB" id="A0AA35T7I6"/>
<evidence type="ECO:0000313" key="1">
    <source>
        <dbReference type="EMBL" id="CAI8042217.1"/>
    </source>
</evidence>
<keyword evidence="2" id="KW-1185">Reference proteome</keyword>
<gene>
    <name evidence="1" type="ORF">GBAR_LOCUS23448</name>
</gene>